<reference evidence="9 10" key="1">
    <citation type="submission" date="2021-06" db="EMBL/GenBank/DDBJ databases">
        <title>Sphingomonas sp. XMGL2, whole genome shotgun sequencing project.</title>
        <authorList>
            <person name="Zhao G."/>
            <person name="Shen L."/>
        </authorList>
    </citation>
    <scope>NUCLEOTIDE SEQUENCE [LARGE SCALE GENOMIC DNA]</scope>
    <source>
        <strain evidence="9 10">XMGL2</strain>
    </source>
</reference>
<keyword evidence="10" id="KW-1185">Reference proteome</keyword>
<evidence type="ECO:0000256" key="1">
    <source>
        <dbReference type="ARBA" id="ARBA00022448"/>
    </source>
</evidence>
<gene>
    <name evidence="9" type="ORF">KOF26_09360</name>
</gene>
<comment type="subcellular location">
    <subcellularLocation>
        <location evidence="4">Cell outer membrane</location>
        <topology evidence="4">Multi-pass membrane protein</topology>
    </subcellularLocation>
</comment>
<dbReference type="Pfam" id="PF07660">
    <property type="entry name" value="STN"/>
    <property type="match status" value="1"/>
</dbReference>
<feature type="signal peptide" evidence="7">
    <location>
        <begin position="1"/>
        <end position="30"/>
    </location>
</feature>
<keyword evidence="4" id="KW-0812">Transmembrane</keyword>
<comment type="similarity">
    <text evidence="4 5">Belongs to the TonB-dependent receptor family.</text>
</comment>
<evidence type="ECO:0000256" key="5">
    <source>
        <dbReference type="RuleBase" id="RU003357"/>
    </source>
</evidence>
<evidence type="ECO:0000256" key="2">
    <source>
        <dbReference type="ARBA" id="ARBA00023136"/>
    </source>
</evidence>
<feature type="domain" description="Secretin/TonB short N-terminal" evidence="8">
    <location>
        <begin position="57"/>
        <end position="108"/>
    </location>
</feature>
<dbReference type="Pfam" id="PF07715">
    <property type="entry name" value="Plug"/>
    <property type="match status" value="1"/>
</dbReference>
<dbReference type="PANTHER" id="PTHR47234:SF3">
    <property type="entry name" value="SECRETIN_TONB SHORT N-TERMINAL DOMAIN-CONTAINING PROTEIN"/>
    <property type="match status" value="1"/>
</dbReference>
<protein>
    <submittedName>
        <fullName evidence="9">TonB-dependent receptor</fullName>
    </submittedName>
</protein>
<keyword evidence="1 4" id="KW-0813">Transport</keyword>
<dbReference type="PROSITE" id="PS52016">
    <property type="entry name" value="TONB_DEPENDENT_REC_3"/>
    <property type="match status" value="1"/>
</dbReference>
<keyword evidence="7" id="KW-0732">Signal</keyword>
<keyword evidence="4" id="KW-1134">Transmembrane beta strand</keyword>
<evidence type="ECO:0000313" key="9">
    <source>
        <dbReference type="EMBL" id="MBU3078073.1"/>
    </source>
</evidence>
<evidence type="ECO:0000256" key="7">
    <source>
        <dbReference type="SAM" id="SignalP"/>
    </source>
</evidence>
<name>A0ABS6BID8_9SPHN</name>
<keyword evidence="9" id="KW-0675">Receptor</keyword>
<sequence length="1075" mass="114230">MNARRRHGFFFSAGLTAIAVALTTPTAASAQDGSAFFDIPAQDLGIALRAFGKSARQPIAFNGDLTRGKKSHAIKGAYAPPAALRLLLAQSGLTFRSGDHRVIFVEAQAQSAAGPTPAPEPAPPAAEPEPEPAPSSAPVMGANPGDGEIIVTGSRIAIAGYKQPTPVTVVNEAVLQRDARSTIGDSIRQLPAVGSSASPSGANNNIVAGNTGLDTVNLRQLGVTRTLVLFDGQRVVQSNVTGQIDMGTLPTALVQRIDVVTAGASAAWGSDAVSGVVNLIINKSFDGLRGSAEYNDTYQFDRQTYRLQFAAGTGFAEGRGRVIVAGNYFESVNGVFANERSWNTYRNLVNNTPAAIAAGGPRLIHADNAGMAGATTGGLIVGACRVAITAGGCPAGQGVANFNLLNQQFKGSSATLAPYNITNVSGTIAANTDTLPGATNNIAVQYNTTSLFGYTSYEFADWLKASVQLNYGRTFSRNNSVPYVRIGATGAVPIRIDNPYLPASVVAAMTAAGVQTIQIGTNNITNIDADSLSYKSQRENSIGMPVATTTRKLKRGVFSLEGRLGGDWSWNAYFQRGEVELYQTTESNNIIPNYNKAVDAVRNAAGAIVCRVNADAITTNDDAACRPLNIIGEGNASQEAIRYVNVKPGQNFQRQKLTENVVAASMQGSLPFGFAAGNIAVAFGAERRTEKGAITNDAGAQARNVYPVANFPSFFGKYNVEEAFVELDVPIIEDGFVRSLSFNTAGRVTWYSTSGQVETWKVGLLSQLNNDLRVRATLSRDIRAPNLNELYSTGLQTQSTAVDPKTNQSVLIFTFGSGNPNLTPERATTLSGGIVLSPSWLPRFNISLDYYDIKLKDVIASINAQEVLRRCNAGDAQFCPQLVFNGPGGALSQINTFPQNLAAQRTSGLDFQTDYTFPALGGDVQVRVLGNYVLRLNQDQLGVQVKAAGAIGSDQPFTGFPRARVTASATWDKDKLSLTAQTRFIGAAKLVYTWKSGVDVDDNSVPAIAYIDLRGSYQLTRNVQLFGTVDNLLNQDPPNVAGGPTNGLIYTSTPTSSTLYDLLGRQYRIGVRFKF</sequence>
<dbReference type="InterPro" id="IPR011662">
    <property type="entry name" value="Secretin/TonB_short_N"/>
</dbReference>
<evidence type="ECO:0000256" key="6">
    <source>
        <dbReference type="SAM" id="MobiDB-lite"/>
    </source>
</evidence>
<organism evidence="9 10">
    <name type="scientific">Sphingomonas quercus</name>
    <dbReference type="NCBI Taxonomy" id="2842451"/>
    <lineage>
        <taxon>Bacteria</taxon>
        <taxon>Pseudomonadati</taxon>
        <taxon>Pseudomonadota</taxon>
        <taxon>Alphaproteobacteria</taxon>
        <taxon>Sphingomonadales</taxon>
        <taxon>Sphingomonadaceae</taxon>
        <taxon>Sphingomonas</taxon>
    </lineage>
</organism>
<dbReference type="Proteomes" id="UP000776276">
    <property type="component" value="Unassembled WGS sequence"/>
</dbReference>
<feature type="chain" id="PRO_5045128688" evidence="7">
    <location>
        <begin position="31"/>
        <end position="1075"/>
    </location>
</feature>
<feature type="region of interest" description="Disordered" evidence="6">
    <location>
        <begin position="109"/>
        <end position="144"/>
    </location>
</feature>
<dbReference type="Pfam" id="PF00593">
    <property type="entry name" value="TonB_dep_Rec_b-barrel"/>
    <property type="match status" value="1"/>
</dbReference>
<evidence type="ECO:0000256" key="4">
    <source>
        <dbReference type="PROSITE-ProRule" id="PRU01360"/>
    </source>
</evidence>
<proteinExistence type="inferred from homology"/>
<keyword evidence="2 4" id="KW-0472">Membrane</keyword>
<evidence type="ECO:0000259" key="8">
    <source>
        <dbReference type="SMART" id="SM00965"/>
    </source>
</evidence>
<dbReference type="SMART" id="SM00965">
    <property type="entry name" value="STN"/>
    <property type="match status" value="1"/>
</dbReference>
<evidence type="ECO:0000313" key="10">
    <source>
        <dbReference type="Proteomes" id="UP000776276"/>
    </source>
</evidence>
<comment type="caution">
    <text evidence="9">The sequence shown here is derived from an EMBL/GenBank/DDBJ whole genome shotgun (WGS) entry which is preliminary data.</text>
</comment>
<accession>A0ABS6BID8</accession>
<keyword evidence="5" id="KW-0798">TonB box</keyword>
<keyword evidence="3 4" id="KW-0998">Cell outer membrane</keyword>
<dbReference type="InterPro" id="IPR039426">
    <property type="entry name" value="TonB-dep_rcpt-like"/>
</dbReference>
<feature type="compositionally biased region" description="Pro residues" evidence="6">
    <location>
        <begin position="116"/>
        <end position="135"/>
    </location>
</feature>
<evidence type="ECO:0000256" key="3">
    <source>
        <dbReference type="ARBA" id="ARBA00023237"/>
    </source>
</evidence>
<dbReference type="InterPro" id="IPR012910">
    <property type="entry name" value="Plug_dom"/>
</dbReference>
<dbReference type="RefSeq" id="WP_216323640.1">
    <property type="nucleotide sequence ID" value="NZ_JAHKRT010000004.1"/>
</dbReference>
<dbReference type="EMBL" id="JAHKRT010000004">
    <property type="protein sequence ID" value="MBU3078073.1"/>
    <property type="molecule type" value="Genomic_DNA"/>
</dbReference>
<dbReference type="PANTHER" id="PTHR47234">
    <property type="match status" value="1"/>
</dbReference>
<dbReference type="InterPro" id="IPR000531">
    <property type="entry name" value="Beta-barrel_TonB"/>
</dbReference>